<protein>
    <submittedName>
        <fullName evidence="1">Uncharacterized protein</fullName>
    </submittedName>
</protein>
<evidence type="ECO:0000313" key="1">
    <source>
        <dbReference type="EMBL" id="CAB4130141.1"/>
    </source>
</evidence>
<name>A0A6J5L6V8_9CAUD</name>
<proteinExistence type="predicted"/>
<accession>A0A6J5L6V8</accession>
<reference evidence="1" key="1">
    <citation type="submission" date="2020-04" db="EMBL/GenBank/DDBJ databases">
        <authorList>
            <person name="Chiriac C."/>
            <person name="Salcher M."/>
            <person name="Ghai R."/>
            <person name="Kavagutti S V."/>
        </authorList>
    </citation>
    <scope>NUCLEOTIDE SEQUENCE</scope>
</reference>
<organism evidence="1">
    <name type="scientific">uncultured Caudovirales phage</name>
    <dbReference type="NCBI Taxonomy" id="2100421"/>
    <lineage>
        <taxon>Viruses</taxon>
        <taxon>Duplodnaviria</taxon>
        <taxon>Heunggongvirae</taxon>
        <taxon>Uroviricota</taxon>
        <taxon>Caudoviricetes</taxon>
        <taxon>Peduoviridae</taxon>
        <taxon>Maltschvirus</taxon>
        <taxon>Maltschvirus maltsch</taxon>
    </lineage>
</organism>
<dbReference type="EMBL" id="LR796237">
    <property type="protein sequence ID" value="CAB4130141.1"/>
    <property type="molecule type" value="Genomic_DNA"/>
</dbReference>
<gene>
    <name evidence="1" type="ORF">UFOVP116_290</name>
</gene>
<sequence>MQSAIQTTLNKKYSIAAPNSVIGFGTTNSLYGYDRYWVRLQVYTNIGFDQHTDFNEILHWCTHHFGPADRDDLDDSITPRPRWWKVWDKISFRDEADRTMFLLRWGG</sequence>